<dbReference type="PANTHER" id="PTHR24559">
    <property type="entry name" value="TRANSPOSON TY3-I GAG-POL POLYPROTEIN"/>
    <property type="match status" value="1"/>
</dbReference>
<sequence length="158" mass="18110">MQLLDARTRYIQPSKAPYGAPVLFQKKREGTLRLCIDQRALNKVTIKNKYPIPFIADLFDQLGGAKYFTNLDLLSGYYQVRIALGDEPKTTCVTRYASYEFLVMSFGLTNAPATFCTLMNKVFHPFLDKFVVVYIDDIVVYSNFLENTSSICRRSSKF</sequence>
<dbReference type="SUPFAM" id="SSF56672">
    <property type="entry name" value="DNA/RNA polymerases"/>
    <property type="match status" value="1"/>
</dbReference>
<proteinExistence type="predicted"/>
<organism evidence="2">
    <name type="scientific">Prunus dulcis</name>
    <name type="common">Almond</name>
    <name type="synonym">Amygdalus dulcis</name>
    <dbReference type="NCBI Taxonomy" id="3755"/>
    <lineage>
        <taxon>Eukaryota</taxon>
        <taxon>Viridiplantae</taxon>
        <taxon>Streptophyta</taxon>
        <taxon>Embryophyta</taxon>
        <taxon>Tracheophyta</taxon>
        <taxon>Spermatophyta</taxon>
        <taxon>Magnoliopsida</taxon>
        <taxon>eudicotyledons</taxon>
        <taxon>Gunneridae</taxon>
        <taxon>Pentapetalae</taxon>
        <taxon>rosids</taxon>
        <taxon>fabids</taxon>
        <taxon>Rosales</taxon>
        <taxon>Rosaceae</taxon>
        <taxon>Amygdaloideae</taxon>
        <taxon>Amygdaleae</taxon>
        <taxon>Prunus</taxon>
    </lineage>
</organism>
<dbReference type="InterPro" id="IPR043128">
    <property type="entry name" value="Rev_trsase/Diguanyl_cyclase"/>
</dbReference>
<gene>
    <name evidence="2" type="ORF">Prudu_1449S000900</name>
</gene>
<dbReference type="EMBL" id="AP021786">
    <property type="protein sequence ID" value="BBN70242.1"/>
    <property type="molecule type" value="Genomic_DNA"/>
</dbReference>
<protein>
    <submittedName>
        <fullName evidence="2">Transposable element protein</fullName>
    </submittedName>
</protein>
<evidence type="ECO:0000313" key="2">
    <source>
        <dbReference type="EMBL" id="BBN70242.1"/>
    </source>
</evidence>
<evidence type="ECO:0000259" key="1">
    <source>
        <dbReference type="PROSITE" id="PS50878"/>
    </source>
</evidence>
<name>A0A5H2XU76_PRUDU</name>
<dbReference type="InterPro" id="IPR000477">
    <property type="entry name" value="RT_dom"/>
</dbReference>
<dbReference type="AlphaFoldDB" id="A0A5H2XU76"/>
<feature type="domain" description="Reverse transcriptase" evidence="1">
    <location>
        <begin position="6"/>
        <end position="158"/>
    </location>
</feature>
<dbReference type="Pfam" id="PF00078">
    <property type="entry name" value="RVT_1"/>
    <property type="match status" value="1"/>
</dbReference>
<dbReference type="InterPro" id="IPR053134">
    <property type="entry name" value="RNA-dir_DNA_polymerase"/>
</dbReference>
<dbReference type="Gene3D" id="3.30.70.270">
    <property type="match status" value="1"/>
</dbReference>
<accession>A0A5H2XU76</accession>
<reference evidence="2" key="1">
    <citation type="journal article" date="2019" name="Science">
        <title>Mutation of a bHLH transcription factor allowed almond domestication.</title>
        <authorList>
            <person name="Sanchez-Perez R."/>
            <person name="Pavan S."/>
            <person name="Mazzeo R."/>
            <person name="Moldovan C."/>
            <person name="Aiese Cigliano R."/>
            <person name="Del Cueto J."/>
            <person name="Ricciardi F."/>
            <person name="Lotti C."/>
            <person name="Ricciardi L."/>
            <person name="Dicenta F."/>
            <person name="Lopez-Marques R.L."/>
            <person name="Lindberg Moller B."/>
        </authorList>
    </citation>
    <scope>NUCLEOTIDE SEQUENCE</scope>
</reference>
<dbReference type="PANTHER" id="PTHR24559:SF436">
    <property type="entry name" value="RNA-DIRECTED DNA POLYMERASE HOMOLOG"/>
    <property type="match status" value="1"/>
</dbReference>
<dbReference type="CDD" id="cd01647">
    <property type="entry name" value="RT_LTR"/>
    <property type="match status" value="1"/>
</dbReference>
<dbReference type="Gene3D" id="3.10.10.10">
    <property type="entry name" value="HIV Type 1 Reverse Transcriptase, subunit A, domain 1"/>
    <property type="match status" value="1"/>
</dbReference>
<dbReference type="PROSITE" id="PS50878">
    <property type="entry name" value="RT_POL"/>
    <property type="match status" value="1"/>
</dbReference>
<dbReference type="InterPro" id="IPR043502">
    <property type="entry name" value="DNA/RNA_pol_sf"/>
</dbReference>